<name>A0A3S4RWI3_9ACTO</name>
<evidence type="ECO:0000313" key="1">
    <source>
        <dbReference type="EMBL" id="VEG28056.1"/>
    </source>
</evidence>
<dbReference type="EMBL" id="LR134350">
    <property type="protein sequence ID" value="VEG28056.1"/>
    <property type="molecule type" value="Genomic_DNA"/>
</dbReference>
<organism evidence="1 2">
    <name type="scientific">Actinomyces howellii</name>
    <dbReference type="NCBI Taxonomy" id="52771"/>
    <lineage>
        <taxon>Bacteria</taxon>
        <taxon>Bacillati</taxon>
        <taxon>Actinomycetota</taxon>
        <taxon>Actinomycetes</taxon>
        <taxon>Actinomycetales</taxon>
        <taxon>Actinomycetaceae</taxon>
        <taxon>Actinomyces</taxon>
    </lineage>
</organism>
<dbReference type="KEGG" id="ahw:NCTC11636_01341"/>
<protein>
    <recommendedName>
        <fullName evidence="3">NlpC/P60 domain-containing protein</fullName>
    </recommendedName>
</protein>
<proteinExistence type="predicted"/>
<reference evidence="1 2" key="1">
    <citation type="submission" date="2018-12" db="EMBL/GenBank/DDBJ databases">
        <authorList>
            <consortium name="Pathogen Informatics"/>
        </authorList>
    </citation>
    <scope>NUCLEOTIDE SEQUENCE [LARGE SCALE GENOMIC DNA]</scope>
    <source>
        <strain evidence="1 2">NCTC11636</strain>
    </source>
</reference>
<dbReference type="AlphaFoldDB" id="A0A3S4RWI3"/>
<dbReference type="RefSeq" id="WP_126382437.1">
    <property type="nucleotide sequence ID" value="NZ_LR134350.1"/>
</dbReference>
<sequence length="292" mass="30227">MSRKQAFIDGIVNAVANFNVGYSQGAARSTIAALASSPSRAVDADCSSLIAFGLWRAGYTGSFRADAWTGNLRGIMTAAGFTARRWSRGTALHAGDVLLLEGATGKRGHVALYADAAGRTSQLFEAWLNELGGTIGGAPGDQGDETRMRPYVSHPDTVAGRWEWVLTPPAEAAASTTTAQEDFTVAEAERVIAHVTAVDGTVKATSQTVHAEVLALREQVSALAATVKALTANVNKVVDALPELKIGADSANKTKVRIGASSDGTAPLPATLAPEERAAIAAGITAEKEGAR</sequence>
<keyword evidence="2" id="KW-1185">Reference proteome</keyword>
<dbReference type="Proteomes" id="UP000266895">
    <property type="component" value="Chromosome"/>
</dbReference>
<accession>A0A3S4RWI3</accession>
<gene>
    <name evidence="1" type="ORF">NCTC11636_01341</name>
</gene>
<evidence type="ECO:0000313" key="2">
    <source>
        <dbReference type="Proteomes" id="UP000266895"/>
    </source>
</evidence>
<evidence type="ECO:0008006" key="3">
    <source>
        <dbReference type="Google" id="ProtNLM"/>
    </source>
</evidence>